<proteinExistence type="predicted"/>
<evidence type="ECO:0000256" key="2">
    <source>
        <dbReference type="SAM" id="Phobius"/>
    </source>
</evidence>
<dbReference type="EMBL" id="OP429124">
    <property type="protein sequence ID" value="WEG69261.1"/>
    <property type="molecule type" value="Genomic_DNA"/>
</dbReference>
<reference evidence="4" key="2">
    <citation type="submission" date="2023-06" db="EMBL/GenBank/DDBJ databases">
        <title>Isolation and genome sequencing of cytomegaloviruses from Natal multimammate mice (Mastomys natalensis).</title>
        <authorList>
            <person name="Jarvis M.A."/>
            <person name="Davison A.J."/>
        </authorList>
    </citation>
    <scope>NUCLEOTIDE SEQUENCE</scope>
    <source>
        <strain evidence="3">Mnat19</strain>
        <strain evidence="4">Mnat2</strain>
    </source>
</reference>
<organism evidence="4">
    <name type="scientific">Mastomys natalensis cytomegalovirus 2</name>
    <dbReference type="NCBI Taxonomy" id="2973540"/>
    <lineage>
        <taxon>Viruses</taxon>
        <taxon>Duplodnaviria</taxon>
        <taxon>Heunggongvirae</taxon>
        <taxon>Peploviricota</taxon>
        <taxon>Herviviricetes</taxon>
        <taxon>Herpesvirales</taxon>
        <taxon>Orthoherpesviridae</taxon>
        <taxon>Betaherpesvirinae</taxon>
        <taxon>Muromegalovirus</taxon>
    </lineage>
</organism>
<dbReference type="EMBL" id="OP429139">
    <property type="protein sequence ID" value="WEG71350.1"/>
    <property type="molecule type" value="Genomic_DNA"/>
</dbReference>
<evidence type="ECO:0000313" key="3">
    <source>
        <dbReference type="EMBL" id="WEG69261.1"/>
    </source>
</evidence>
<dbReference type="EMBL" id="OP429141">
    <property type="protein sequence ID" value="WEG71629.1"/>
    <property type="molecule type" value="Genomic_DNA"/>
</dbReference>
<gene>
    <name evidence="4" type="primary">m135</name>
</gene>
<keyword evidence="2" id="KW-0472">Membrane</keyword>
<feature type="compositionally biased region" description="Basic and acidic residues" evidence="1">
    <location>
        <begin position="101"/>
        <end position="113"/>
    </location>
</feature>
<name>A0A9Y1N8M7_9BETA</name>
<feature type="transmembrane region" description="Helical" evidence="2">
    <location>
        <begin position="20"/>
        <end position="45"/>
    </location>
</feature>
<accession>A0A9Y1N8M7</accession>
<keyword evidence="2" id="KW-0812">Transmembrane</keyword>
<protein>
    <submittedName>
        <fullName evidence="4">Protein m135</fullName>
    </submittedName>
</protein>
<reference evidence="4" key="1">
    <citation type="submission" date="2022-09" db="EMBL/GenBank/DDBJ databases">
        <authorList>
            <person name="Vucak M."/>
            <person name="Davison A.J."/>
        </authorList>
    </citation>
    <scope>NUCLEOTIDE SEQUENCE</scope>
    <source>
        <strain evidence="3">Mnat19</strain>
        <strain evidence="4">Mnat2</strain>
    </source>
</reference>
<evidence type="ECO:0000256" key="1">
    <source>
        <dbReference type="SAM" id="MobiDB-lite"/>
    </source>
</evidence>
<sequence length="113" mass="12473">MFTTMNETDTKYYTATEIISAQLIVVAVVTVTSVLLLIAILAITISTTVERYCKKTSSDEPIECRLYLVQESGRVIGTMISETPLLQSTLSPGPGYEDMSISDRHEDAYESVN</sequence>
<keyword evidence="2" id="KW-1133">Transmembrane helix</keyword>
<evidence type="ECO:0000313" key="4">
    <source>
        <dbReference type="EMBL" id="WEG71350.1"/>
    </source>
</evidence>
<feature type="region of interest" description="Disordered" evidence="1">
    <location>
        <begin position="90"/>
        <end position="113"/>
    </location>
</feature>